<dbReference type="Pfam" id="PF07189">
    <property type="entry name" value="SF3b10"/>
    <property type="match status" value="1"/>
</dbReference>
<accession>A0A4P9ZZR0</accession>
<evidence type="ECO:0000256" key="1">
    <source>
        <dbReference type="ARBA" id="ARBA00009568"/>
    </source>
</evidence>
<reference evidence="4" key="1">
    <citation type="journal article" date="2018" name="Nat. Microbiol.">
        <title>Leveraging single-cell genomics to expand the fungal tree of life.</title>
        <authorList>
            <person name="Ahrendt S.R."/>
            <person name="Quandt C.A."/>
            <person name="Ciobanu D."/>
            <person name="Clum A."/>
            <person name="Salamov A."/>
            <person name="Andreopoulos B."/>
            <person name="Cheng J.F."/>
            <person name="Woyke T."/>
            <person name="Pelin A."/>
            <person name="Henrissat B."/>
            <person name="Reynolds N.K."/>
            <person name="Benny G.L."/>
            <person name="Smith M.E."/>
            <person name="James T.Y."/>
            <person name="Grigoriev I.V."/>
        </authorList>
    </citation>
    <scope>NUCLEOTIDE SEQUENCE [LARGE SCALE GENOMIC DNA]</scope>
    <source>
        <strain evidence="4">RSA 468</strain>
    </source>
</reference>
<gene>
    <name evidence="3" type="ORF">BJ085DRAFT_23960</name>
</gene>
<keyword evidence="4" id="KW-1185">Reference proteome</keyword>
<dbReference type="AlphaFoldDB" id="A0A4P9ZZR0"/>
<dbReference type="GO" id="GO:0000398">
    <property type="term" value="P:mRNA splicing, via spliceosome"/>
    <property type="evidence" value="ECO:0007669"/>
    <property type="project" value="UniProtKB-UniRule"/>
</dbReference>
<evidence type="ECO:0000256" key="2">
    <source>
        <dbReference type="PIRNR" id="PIRNR037010"/>
    </source>
</evidence>
<dbReference type="GO" id="GO:0005686">
    <property type="term" value="C:U2 snRNP"/>
    <property type="evidence" value="ECO:0007669"/>
    <property type="project" value="TreeGrafter"/>
</dbReference>
<sequence length="83" mass="9072">MNNAAAQDAQIAQARFVGTGDAETTKYQWLSNQHRDTYASLIGHPNLLSYMAVAENESLARCRLNLLEKMVQPCGPPPPAEDA</sequence>
<dbReference type="STRING" id="215637.A0A4P9ZZR0"/>
<dbReference type="PANTHER" id="PTHR20978:SF0">
    <property type="entry name" value="SPLICING FACTOR 3B SUBUNIT 5"/>
    <property type="match status" value="1"/>
</dbReference>
<dbReference type="Proteomes" id="UP000268162">
    <property type="component" value="Unassembled WGS sequence"/>
</dbReference>
<evidence type="ECO:0000313" key="4">
    <source>
        <dbReference type="Proteomes" id="UP000268162"/>
    </source>
</evidence>
<dbReference type="PANTHER" id="PTHR20978">
    <property type="entry name" value="SPLICING FACTOR 3B SUBUNIT 5"/>
    <property type="match status" value="1"/>
</dbReference>
<proteinExistence type="inferred from homology"/>
<dbReference type="GO" id="GO:0071011">
    <property type="term" value="C:precatalytic spliceosome"/>
    <property type="evidence" value="ECO:0007669"/>
    <property type="project" value="TreeGrafter"/>
</dbReference>
<dbReference type="OrthoDB" id="274726at2759"/>
<evidence type="ECO:0000313" key="3">
    <source>
        <dbReference type="EMBL" id="RKP39225.1"/>
    </source>
</evidence>
<dbReference type="PIRSF" id="PIRSF037010">
    <property type="entry name" value="Splicing_factor_3B_subunit_5"/>
    <property type="match status" value="1"/>
</dbReference>
<dbReference type="InterPro" id="IPR009846">
    <property type="entry name" value="SF3b5/RDS3-10"/>
</dbReference>
<name>A0A4P9ZZR0_9FUNG</name>
<dbReference type="EMBL" id="ML002288">
    <property type="protein sequence ID" value="RKP39225.1"/>
    <property type="molecule type" value="Genomic_DNA"/>
</dbReference>
<comment type="similarity">
    <text evidence="1 2">Belongs to the SF3B5 family.</text>
</comment>
<dbReference type="InterPro" id="IPR017089">
    <property type="entry name" value="Splicing_factor_3B_subunit_5"/>
</dbReference>
<organism evidence="3 4">
    <name type="scientific">Dimargaris cristalligena</name>
    <dbReference type="NCBI Taxonomy" id="215637"/>
    <lineage>
        <taxon>Eukaryota</taxon>
        <taxon>Fungi</taxon>
        <taxon>Fungi incertae sedis</taxon>
        <taxon>Zoopagomycota</taxon>
        <taxon>Kickxellomycotina</taxon>
        <taxon>Dimargaritomycetes</taxon>
        <taxon>Dimargaritales</taxon>
        <taxon>Dimargaritaceae</taxon>
        <taxon>Dimargaris</taxon>
    </lineage>
</organism>
<protein>
    <recommendedName>
        <fullName evidence="2">Splicing factor subunit</fullName>
    </recommendedName>
</protein>